<dbReference type="EMBL" id="BGZK01001697">
    <property type="protein sequence ID" value="GBP84768.1"/>
    <property type="molecule type" value="Genomic_DNA"/>
</dbReference>
<dbReference type="Gene3D" id="3.30.420.10">
    <property type="entry name" value="Ribonuclease H-like superfamily/Ribonuclease H"/>
    <property type="match status" value="1"/>
</dbReference>
<keyword evidence="1" id="KW-0732">Signal</keyword>
<organism evidence="2 3">
    <name type="scientific">Eumeta variegata</name>
    <name type="common">Bagworm moth</name>
    <name type="synonym">Eumeta japonica</name>
    <dbReference type="NCBI Taxonomy" id="151549"/>
    <lineage>
        <taxon>Eukaryota</taxon>
        <taxon>Metazoa</taxon>
        <taxon>Ecdysozoa</taxon>
        <taxon>Arthropoda</taxon>
        <taxon>Hexapoda</taxon>
        <taxon>Insecta</taxon>
        <taxon>Pterygota</taxon>
        <taxon>Neoptera</taxon>
        <taxon>Endopterygota</taxon>
        <taxon>Lepidoptera</taxon>
        <taxon>Glossata</taxon>
        <taxon>Ditrysia</taxon>
        <taxon>Tineoidea</taxon>
        <taxon>Psychidae</taxon>
        <taxon>Oiketicinae</taxon>
        <taxon>Eumeta</taxon>
    </lineage>
</organism>
<reference evidence="2 3" key="1">
    <citation type="journal article" date="2019" name="Commun. Biol.">
        <title>The bagworm genome reveals a unique fibroin gene that provides high tensile strength.</title>
        <authorList>
            <person name="Kono N."/>
            <person name="Nakamura H."/>
            <person name="Ohtoshi R."/>
            <person name="Tomita M."/>
            <person name="Numata K."/>
            <person name="Arakawa K."/>
        </authorList>
    </citation>
    <scope>NUCLEOTIDE SEQUENCE [LARGE SCALE GENOMIC DNA]</scope>
</reference>
<sequence length="245" mass="28168">MHLIVLFALVDRWCCYRYICQPPRNTLTRGAHESYDSRTPAIKMMMVLSGFYQRSDNVRDQRLSVSSEARILQSFARYRNAFDNVAPCKTTIYNGFAEFKRGRVNFSDEFSDDRLSTAMNNKNNDAVLYKKWPSNLVWDIATGDETWIYYYDPKTKRQSTVWVYQDEPKGTKVGREQSASKRMVAPLFNKIGHVTAVSLENYHTTLPSKSLLTGFRNAENEYDLHRLVLRALFAGDPETKSGAAG</sequence>
<feature type="signal peptide" evidence="1">
    <location>
        <begin position="1"/>
        <end position="15"/>
    </location>
</feature>
<evidence type="ECO:0000256" key="1">
    <source>
        <dbReference type="SAM" id="SignalP"/>
    </source>
</evidence>
<gene>
    <name evidence="2" type="ORF">EVAR_66523_1</name>
</gene>
<dbReference type="PANTHER" id="PTHR46060">
    <property type="entry name" value="MARINER MOS1 TRANSPOSASE-LIKE PROTEIN"/>
    <property type="match status" value="1"/>
</dbReference>
<dbReference type="OrthoDB" id="10017160at2759"/>
<feature type="chain" id="PRO_5020034504" description="Mariner Mos1 transposase" evidence="1">
    <location>
        <begin position="16"/>
        <end position="245"/>
    </location>
</feature>
<dbReference type="AlphaFoldDB" id="A0A4C1ZAC9"/>
<dbReference type="Proteomes" id="UP000299102">
    <property type="component" value="Unassembled WGS sequence"/>
</dbReference>
<evidence type="ECO:0000313" key="3">
    <source>
        <dbReference type="Proteomes" id="UP000299102"/>
    </source>
</evidence>
<dbReference type="InterPro" id="IPR036397">
    <property type="entry name" value="RNaseH_sf"/>
</dbReference>
<evidence type="ECO:0008006" key="4">
    <source>
        <dbReference type="Google" id="ProtNLM"/>
    </source>
</evidence>
<accession>A0A4C1ZAC9</accession>
<protein>
    <recommendedName>
        <fullName evidence="4">Mariner Mos1 transposase</fullName>
    </recommendedName>
</protein>
<keyword evidence="3" id="KW-1185">Reference proteome</keyword>
<dbReference type="PANTHER" id="PTHR46060:SF1">
    <property type="entry name" value="MARINER MOS1 TRANSPOSASE-LIKE PROTEIN"/>
    <property type="match status" value="1"/>
</dbReference>
<evidence type="ECO:0000313" key="2">
    <source>
        <dbReference type="EMBL" id="GBP84768.1"/>
    </source>
</evidence>
<name>A0A4C1ZAC9_EUMVA</name>
<proteinExistence type="predicted"/>
<dbReference type="InterPro" id="IPR052709">
    <property type="entry name" value="Transposase-MT_Hybrid"/>
</dbReference>
<comment type="caution">
    <text evidence="2">The sequence shown here is derived from an EMBL/GenBank/DDBJ whole genome shotgun (WGS) entry which is preliminary data.</text>
</comment>
<dbReference type="GO" id="GO:0003676">
    <property type="term" value="F:nucleic acid binding"/>
    <property type="evidence" value="ECO:0007669"/>
    <property type="project" value="InterPro"/>
</dbReference>